<dbReference type="eggNOG" id="COG1250">
    <property type="taxonomic scope" value="Bacteria"/>
</dbReference>
<organism evidence="15 16">
    <name type="scientific">Marinobacterium lacunae</name>
    <dbReference type="NCBI Taxonomy" id="1232683"/>
    <lineage>
        <taxon>Bacteria</taxon>
        <taxon>Pseudomonadati</taxon>
        <taxon>Pseudomonadota</taxon>
        <taxon>Gammaproteobacteria</taxon>
        <taxon>Oceanospirillales</taxon>
        <taxon>Oceanospirillaceae</taxon>
        <taxon>Marinobacterium</taxon>
    </lineage>
</organism>
<dbReference type="Gene3D" id="1.10.1040.50">
    <property type="match status" value="1"/>
</dbReference>
<gene>
    <name evidence="15" type="ORF">ADIMK_1375</name>
</gene>
<comment type="similarity">
    <text evidence="2">In the central section; belongs to the 3-hydroxyacyl-CoA dehydrogenase family.</text>
</comment>
<evidence type="ECO:0000259" key="13">
    <source>
        <dbReference type="Pfam" id="PF00725"/>
    </source>
</evidence>
<evidence type="ECO:0000256" key="9">
    <source>
        <dbReference type="ARBA" id="ARBA00023098"/>
    </source>
</evidence>
<dbReference type="InterPro" id="IPR006108">
    <property type="entry name" value="3HC_DH_C"/>
</dbReference>
<evidence type="ECO:0000313" key="15">
    <source>
        <dbReference type="EMBL" id="KEA64471.1"/>
    </source>
</evidence>
<reference evidence="15 16" key="1">
    <citation type="submission" date="2014-04" db="EMBL/GenBank/DDBJ databases">
        <title>Marinobacterium kochiensis sp. nov., isolated from sediment sample collected from Kochi backwaters in Kerala, India.</title>
        <authorList>
            <person name="Singh A."/>
            <person name="Pinnaka A.K."/>
        </authorList>
    </citation>
    <scope>NUCLEOTIDE SEQUENCE [LARGE SCALE GENOMIC DNA]</scope>
    <source>
        <strain evidence="15 16">AK27</strain>
    </source>
</reference>
<dbReference type="GO" id="GO:0004300">
    <property type="term" value="F:enoyl-CoA hydratase activity"/>
    <property type="evidence" value="ECO:0007669"/>
    <property type="project" value="UniProtKB-EC"/>
</dbReference>
<dbReference type="GO" id="GO:0016853">
    <property type="term" value="F:isomerase activity"/>
    <property type="evidence" value="ECO:0007669"/>
    <property type="project" value="UniProtKB-KW"/>
</dbReference>
<dbReference type="InterPro" id="IPR006176">
    <property type="entry name" value="3-OHacyl-CoA_DH_NAD-bd"/>
</dbReference>
<sequence length="706" mass="75849">MYSGDYLRLGHIEGKSGLISLDICKKESSVNSVDTAFLQELEAVCDLLESDQAVRGLLITSAKSAFVVGADIFQFPPLFNGPLEAFESWVVRAHGIFNRLENLPYPSVCAINGLALGGGLELALLADARVVAEGAKLGLPEVTLGLCPGWGGTVRASRLAGVQPALELMLSGKPVSGEKALELGLADRCVADSELWVAGLELLDNLVTGALDFRALRARKHDIRAEACNQEALEQALAAYLKPNYPAAQKILSLVLAHASLPFESALEAERRSFVTLGRTDCAKSLVGLFINDQSVKGAAKRAAKAANPVQMAAVLGAGIMGGGIAYQAAVTGTPVLLKDIRQEALDLGVDTASKALDKLIAKGHMDDAGKRDCLGLIEPMLEFKGFDTVGLVVEAVVENEKIKHAVLTETESHLKPEAILTSNTSTISITSLAEGLQRPENFCGMHFFNPVPMMPLVEVIRGAKSSDVAIATAVDCALKMGKTPIVVNDCPGFLVNRVLFPYFNAFNRLLHDGVDFQRIDRVMEGFGWPMGPAYLADVIGLDTMVHADQVLQAGYPQRMGHDDRPIIEELLDKGALGQKNGRGFYDYANGPRNKSASPDALSLSERAARQVEISDQQIIDRMMIPLCLESYLCLDEGVVGSAAEVDMGLIMGIGFPKFRGGALRYIDHLGLNEFAAKVDALADLGPLYRLPESFRTRAQSGRNFF</sequence>
<dbReference type="Pfam" id="PF00725">
    <property type="entry name" value="3HCDH"/>
    <property type="match status" value="1"/>
</dbReference>
<dbReference type="PROSITE" id="PS00067">
    <property type="entry name" value="3HCDH"/>
    <property type="match status" value="1"/>
</dbReference>
<dbReference type="Pfam" id="PF02737">
    <property type="entry name" value="3HCDH_N"/>
    <property type="match status" value="1"/>
</dbReference>
<feature type="domain" description="3-hydroxyacyl-CoA dehydrogenase C-terminal" evidence="13">
    <location>
        <begin position="493"/>
        <end position="588"/>
    </location>
</feature>
<dbReference type="FunFam" id="3.40.50.720:FF:000009">
    <property type="entry name" value="Fatty oxidation complex, alpha subunit"/>
    <property type="match status" value="1"/>
</dbReference>
<dbReference type="AlphaFoldDB" id="A0A081G116"/>
<dbReference type="SUPFAM" id="SSF52096">
    <property type="entry name" value="ClpP/crotonase"/>
    <property type="match status" value="1"/>
</dbReference>
<dbReference type="Pfam" id="PF00378">
    <property type="entry name" value="ECH_1"/>
    <property type="match status" value="1"/>
</dbReference>
<keyword evidence="15" id="KW-0413">Isomerase</keyword>
<evidence type="ECO:0000256" key="5">
    <source>
        <dbReference type="ARBA" id="ARBA00022832"/>
    </source>
</evidence>
<evidence type="ECO:0000256" key="4">
    <source>
        <dbReference type="ARBA" id="ARBA00012076"/>
    </source>
</evidence>
<dbReference type="InterPro" id="IPR006180">
    <property type="entry name" value="3-OHacyl-CoA_DH_CS"/>
</dbReference>
<dbReference type="NCBIfam" id="NF008727">
    <property type="entry name" value="PRK11730.1"/>
    <property type="match status" value="1"/>
</dbReference>
<evidence type="ECO:0000313" key="16">
    <source>
        <dbReference type="Proteomes" id="UP000028252"/>
    </source>
</evidence>
<evidence type="ECO:0000256" key="6">
    <source>
        <dbReference type="ARBA" id="ARBA00022963"/>
    </source>
</evidence>
<keyword evidence="9" id="KW-0443">Lipid metabolism</keyword>
<dbReference type="InterPro" id="IPR050136">
    <property type="entry name" value="FA_oxidation_alpha_subunit"/>
</dbReference>
<feature type="domain" description="3-hydroxyacyl-CoA dehydrogenase NAD binding" evidence="14">
    <location>
        <begin position="313"/>
        <end position="491"/>
    </location>
</feature>
<dbReference type="EC" id="4.2.1.17" evidence="4"/>
<comment type="caution">
    <text evidence="15">The sequence shown here is derived from an EMBL/GenBank/DDBJ whole genome shotgun (WGS) entry which is preliminary data.</text>
</comment>
<dbReference type="eggNOG" id="COG1024">
    <property type="taxonomic scope" value="Bacteria"/>
</dbReference>
<dbReference type="UniPathway" id="UPA00659"/>
<dbReference type="InterPro" id="IPR008927">
    <property type="entry name" value="6-PGluconate_DH-like_C_sf"/>
</dbReference>
<dbReference type="InterPro" id="IPR001753">
    <property type="entry name" value="Enoyl-CoA_hydra/iso"/>
</dbReference>
<comment type="pathway">
    <text evidence="1">Lipid metabolism; fatty acid beta-oxidation.</text>
</comment>
<keyword evidence="10 15" id="KW-0456">Lyase</keyword>
<evidence type="ECO:0000256" key="8">
    <source>
        <dbReference type="ARBA" id="ARBA00023027"/>
    </source>
</evidence>
<dbReference type="Proteomes" id="UP000028252">
    <property type="component" value="Unassembled WGS sequence"/>
</dbReference>
<dbReference type="PANTHER" id="PTHR43612">
    <property type="entry name" value="TRIFUNCTIONAL ENZYME SUBUNIT ALPHA"/>
    <property type="match status" value="1"/>
</dbReference>
<dbReference type="Gene3D" id="3.90.226.10">
    <property type="entry name" value="2-enoyl-CoA Hydratase, Chain A, domain 1"/>
    <property type="match status" value="1"/>
</dbReference>
<dbReference type="InterPro" id="IPR029045">
    <property type="entry name" value="ClpP/crotonase-like_dom_sf"/>
</dbReference>
<accession>A0A081G116</accession>
<dbReference type="PANTHER" id="PTHR43612:SF3">
    <property type="entry name" value="TRIFUNCTIONAL ENZYME SUBUNIT ALPHA, MITOCHONDRIAL"/>
    <property type="match status" value="1"/>
</dbReference>
<evidence type="ECO:0000256" key="1">
    <source>
        <dbReference type="ARBA" id="ARBA00005005"/>
    </source>
</evidence>
<dbReference type="OrthoDB" id="5389341at2"/>
<dbReference type="EMBL" id="JMQN01000016">
    <property type="protein sequence ID" value="KEA64471.1"/>
    <property type="molecule type" value="Genomic_DNA"/>
</dbReference>
<dbReference type="Gene3D" id="3.40.50.720">
    <property type="entry name" value="NAD(P)-binding Rossmann-like Domain"/>
    <property type="match status" value="1"/>
</dbReference>
<dbReference type="GO" id="GO:0070403">
    <property type="term" value="F:NAD+ binding"/>
    <property type="evidence" value="ECO:0007669"/>
    <property type="project" value="InterPro"/>
</dbReference>
<keyword evidence="5" id="KW-0276">Fatty acid metabolism</keyword>
<name>A0A081G116_9GAMM</name>
<dbReference type="CDD" id="cd06558">
    <property type="entry name" value="crotonase-like"/>
    <property type="match status" value="1"/>
</dbReference>
<keyword evidence="6" id="KW-0442">Lipid degradation</keyword>
<dbReference type="SUPFAM" id="SSF51735">
    <property type="entry name" value="NAD(P)-binding Rossmann-fold domains"/>
    <property type="match status" value="1"/>
</dbReference>
<dbReference type="RefSeq" id="WP_036185481.1">
    <property type="nucleotide sequence ID" value="NZ_JMQN01000016.1"/>
</dbReference>
<comment type="catalytic activity">
    <reaction evidence="12">
        <text>a (3S)-3-hydroxyacyl-CoA + NAD(+) = a 3-oxoacyl-CoA + NADH + H(+)</text>
        <dbReference type="Rhea" id="RHEA:22432"/>
        <dbReference type="ChEBI" id="CHEBI:15378"/>
        <dbReference type="ChEBI" id="CHEBI:57318"/>
        <dbReference type="ChEBI" id="CHEBI:57540"/>
        <dbReference type="ChEBI" id="CHEBI:57945"/>
        <dbReference type="ChEBI" id="CHEBI:90726"/>
        <dbReference type="EC" id="1.1.1.35"/>
    </reaction>
</comment>
<keyword evidence="16" id="KW-1185">Reference proteome</keyword>
<evidence type="ECO:0000256" key="10">
    <source>
        <dbReference type="ARBA" id="ARBA00023239"/>
    </source>
</evidence>
<proteinExistence type="inferred from homology"/>
<dbReference type="PATRIC" id="fig|1232683.4.peg.1355"/>
<dbReference type="SUPFAM" id="SSF48179">
    <property type="entry name" value="6-phosphogluconate dehydrogenase C-terminal domain-like"/>
    <property type="match status" value="2"/>
</dbReference>
<evidence type="ECO:0000256" key="12">
    <source>
        <dbReference type="ARBA" id="ARBA00049556"/>
    </source>
</evidence>
<evidence type="ECO:0000256" key="11">
    <source>
        <dbReference type="ARBA" id="ARBA00023268"/>
    </source>
</evidence>
<keyword evidence="11" id="KW-0511">Multifunctional enzyme</keyword>
<evidence type="ECO:0000256" key="7">
    <source>
        <dbReference type="ARBA" id="ARBA00023002"/>
    </source>
</evidence>
<evidence type="ECO:0000256" key="2">
    <source>
        <dbReference type="ARBA" id="ARBA00007005"/>
    </source>
</evidence>
<keyword evidence="8" id="KW-0520">NAD</keyword>
<evidence type="ECO:0000256" key="3">
    <source>
        <dbReference type="ARBA" id="ARBA00008750"/>
    </source>
</evidence>
<protein>
    <recommendedName>
        <fullName evidence="4">enoyl-CoA hydratase</fullName>
        <ecNumber evidence="4">4.2.1.17</ecNumber>
    </recommendedName>
</protein>
<comment type="similarity">
    <text evidence="3">In the N-terminal section; belongs to the enoyl-CoA hydratase/isomerase family.</text>
</comment>
<evidence type="ECO:0000259" key="14">
    <source>
        <dbReference type="Pfam" id="PF02737"/>
    </source>
</evidence>
<dbReference type="InterPro" id="IPR036291">
    <property type="entry name" value="NAD(P)-bd_dom_sf"/>
</dbReference>
<dbReference type="STRING" id="1232683.ADIMK_1375"/>
<dbReference type="GO" id="GO:0006635">
    <property type="term" value="P:fatty acid beta-oxidation"/>
    <property type="evidence" value="ECO:0007669"/>
    <property type="project" value="UniProtKB-UniPathway"/>
</dbReference>
<dbReference type="GO" id="GO:0016509">
    <property type="term" value="F:long-chain (3S)-3-hydroxyacyl-CoA dehydrogenase (NAD+) activity"/>
    <property type="evidence" value="ECO:0007669"/>
    <property type="project" value="TreeGrafter"/>
</dbReference>
<keyword evidence="7 15" id="KW-0560">Oxidoreductase</keyword>